<feature type="non-terminal residue" evidence="1">
    <location>
        <position position="1"/>
    </location>
</feature>
<evidence type="ECO:0000313" key="1">
    <source>
        <dbReference type="EMBL" id="MCI84230.1"/>
    </source>
</evidence>
<accession>A0A392VCM9</accession>
<sequence>ETIRTPGGIKTLIKAIHSHENGGPEAKDTELEKERLWHSKIFDLGNSIIRLKSTGYSKETLFTKDQTT</sequence>
<evidence type="ECO:0000313" key="2">
    <source>
        <dbReference type="Proteomes" id="UP000265520"/>
    </source>
</evidence>
<proteinExistence type="predicted"/>
<keyword evidence="2" id="KW-1185">Reference proteome</keyword>
<protein>
    <submittedName>
        <fullName evidence="1">Uncharacterized protein</fullName>
    </submittedName>
</protein>
<comment type="caution">
    <text evidence="1">The sequence shown here is derived from an EMBL/GenBank/DDBJ whole genome shotgun (WGS) entry which is preliminary data.</text>
</comment>
<organism evidence="1 2">
    <name type="scientific">Trifolium medium</name>
    <dbReference type="NCBI Taxonomy" id="97028"/>
    <lineage>
        <taxon>Eukaryota</taxon>
        <taxon>Viridiplantae</taxon>
        <taxon>Streptophyta</taxon>
        <taxon>Embryophyta</taxon>
        <taxon>Tracheophyta</taxon>
        <taxon>Spermatophyta</taxon>
        <taxon>Magnoliopsida</taxon>
        <taxon>eudicotyledons</taxon>
        <taxon>Gunneridae</taxon>
        <taxon>Pentapetalae</taxon>
        <taxon>rosids</taxon>
        <taxon>fabids</taxon>
        <taxon>Fabales</taxon>
        <taxon>Fabaceae</taxon>
        <taxon>Papilionoideae</taxon>
        <taxon>50 kb inversion clade</taxon>
        <taxon>NPAAA clade</taxon>
        <taxon>Hologalegina</taxon>
        <taxon>IRL clade</taxon>
        <taxon>Trifolieae</taxon>
        <taxon>Trifolium</taxon>
    </lineage>
</organism>
<reference evidence="1 2" key="1">
    <citation type="journal article" date="2018" name="Front. Plant Sci.">
        <title>Red Clover (Trifolium pratense) and Zigzag Clover (T. medium) - A Picture of Genomic Similarities and Differences.</title>
        <authorList>
            <person name="Dluhosova J."/>
            <person name="Istvanek J."/>
            <person name="Nedelnik J."/>
            <person name="Repkova J."/>
        </authorList>
    </citation>
    <scope>NUCLEOTIDE SEQUENCE [LARGE SCALE GENOMIC DNA]</scope>
    <source>
        <strain evidence="2">cv. 10/8</strain>
        <tissue evidence="1">Leaf</tissue>
    </source>
</reference>
<dbReference type="EMBL" id="LXQA011085854">
    <property type="protein sequence ID" value="MCI84230.1"/>
    <property type="molecule type" value="Genomic_DNA"/>
</dbReference>
<dbReference type="Proteomes" id="UP000265520">
    <property type="component" value="Unassembled WGS sequence"/>
</dbReference>
<name>A0A392VCM9_9FABA</name>
<dbReference type="AlphaFoldDB" id="A0A392VCM9"/>